<keyword evidence="2" id="KW-1185">Reference proteome</keyword>
<dbReference type="Proteomes" id="UP001108240">
    <property type="component" value="Unplaced"/>
</dbReference>
<evidence type="ECO:0000313" key="2">
    <source>
        <dbReference type="Proteomes" id="UP001108240"/>
    </source>
</evidence>
<reference evidence="1" key="2">
    <citation type="submission" date="2025-09" db="UniProtKB">
        <authorList>
            <consortium name="Ensembl"/>
        </authorList>
    </citation>
    <scope>IDENTIFICATION</scope>
</reference>
<evidence type="ECO:0008006" key="3">
    <source>
        <dbReference type="Google" id="ProtNLM"/>
    </source>
</evidence>
<protein>
    <recommendedName>
        <fullName evidence="3">Transposase Tc1-like domain-containing protein</fullName>
    </recommendedName>
</protein>
<name>A0A9J8C6L8_CYPCA</name>
<dbReference type="GeneTree" id="ENSGT01120000272706"/>
<organism evidence="1 2">
    <name type="scientific">Cyprinus carpio carpio</name>
    <dbReference type="NCBI Taxonomy" id="630221"/>
    <lineage>
        <taxon>Eukaryota</taxon>
        <taxon>Metazoa</taxon>
        <taxon>Chordata</taxon>
        <taxon>Craniata</taxon>
        <taxon>Vertebrata</taxon>
        <taxon>Euteleostomi</taxon>
        <taxon>Actinopterygii</taxon>
        <taxon>Neopterygii</taxon>
        <taxon>Teleostei</taxon>
        <taxon>Ostariophysi</taxon>
        <taxon>Cypriniformes</taxon>
        <taxon>Cyprinidae</taxon>
        <taxon>Cyprininae</taxon>
        <taxon>Cyprinus</taxon>
    </lineage>
</organism>
<dbReference type="Ensembl" id="ENSCCRT00000116613.1">
    <property type="protein sequence ID" value="ENSCCRP00000165467.1"/>
    <property type="gene ID" value="ENSCCRG00000082333.1"/>
</dbReference>
<dbReference type="OMA" id="LARVVQC"/>
<reference evidence="1" key="1">
    <citation type="submission" date="2025-08" db="UniProtKB">
        <authorList>
            <consortium name="Ensembl"/>
        </authorList>
    </citation>
    <scope>IDENTIFICATION</scope>
</reference>
<evidence type="ECO:0000313" key="1">
    <source>
        <dbReference type="Ensembl" id="ENSCCRP00000165467.1"/>
    </source>
</evidence>
<dbReference type="AlphaFoldDB" id="A0A9J8C6L8"/>
<accession>A0A9J8C6L8</accession>
<proteinExistence type="predicted"/>
<sequence>MVVGARRACLSISKPADLLGFSCTTISRVYRKWSENEKISSERQLCGRKCLVDVRGQRRMGRLVRGDRKATVTQISTRTISECTTSRTLTQMGYSSRRSHQPW</sequence>